<dbReference type="GO" id="GO:0003677">
    <property type="term" value="F:DNA binding"/>
    <property type="evidence" value="ECO:0007669"/>
    <property type="project" value="UniProtKB-KW"/>
</dbReference>
<dbReference type="InterPro" id="IPR047057">
    <property type="entry name" value="MerR_fam"/>
</dbReference>
<name>A0A9D2T7E4_9FIRM</name>
<gene>
    <name evidence="6" type="ORF">IAA04_07270</name>
</gene>
<dbReference type="InterPro" id="IPR000551">
    <property type="entry name" value="MerR-type_HTH_dom"/>
</dbReference>
<evidence type="ECO:0000256" key="3">
    <source>
        <dbReference type="ARBA" id="ARBA00023163"/>
    </source>
</evidence>
<evidence type="ECO:0000256" key="4">
    <source>
        <dbReference type="SAM" id="Coils"/>
    </source>
</evidence>
<dbReference type="Proteomes" id="UP000823883">
    <property type="component" value="Unassembled WGS sequence"/>
</dbReference>
<dbReference type="PRINTS" id="PR00040">
    <property type="entry name" value="HTHMERR"/>
</dbReference>
<sequence length="269" mass="31512">MDLEKQEEEKYLYIGEVADLMGVSRDTIRIYEEQGLITPKRDENGFRRYTEADLDRLVPVKFYRENAFPMKNLRRLMNQKTRTSSLELLEEQIRSEQLEVLRHQRNIERLELARTYYQTGTDTFELCTVGNACRISKKRETYYETLVDWFQESRDDSDKIISYLNVEYDLNAHDDRQKCCYLLLKESEAVSLNRQDLIEQGEILPGGECLRAVVHTEKQLPGREVLEAACRWAEEHGLKLQGKAHAHGLYLSDEHGKTSRTFEVVLPLA</sequence>
<proteinExistence type="predicted"/>
<keyword evidence="3" id="KW-0804">Transcription</keyword>
<reference evidence="6" key="1">
    <citation type="journal article" date="2021" name="PeerJ">
        <title>Extensive microbial diversity within the chicken gut microbiome revealed by metagenomics and culture.</title>
        <authorList>
            <person name="Gilroy R."/>
            <person name="Ravi A."/>
            <person name="Getino M."/>
            <person name="Pursley I."/>
            <person name="Horton D.L."/>
            <person name="Alikhan N.F."/>
            <person name="Baker D."/>
            <person name="Gharbi K."/>
            <person name="Hall N."/>
            <person name="Watson M."/>
            <person name="Adriaenssens E.M."/>
            <person name="Foster-Nyarko E."/>
            <person name="Jarju S."/>
            <person name="Secka A."/>
            <person name="Antonio M."/>
            <person name="Oren A."/>
            <person name="Chaudhuri R.R."/>
            <person name="La Ragione R."/>
            <person name="Hildebrand F."/>
            <person name="Pallen M.J."/>
        </authorList>
    </citation>
    <scope>NUCLEOTIDE SEQUENCE</scope>
    <source>
        <strain evidence="6">CHK183-5548</strain>
    </source>
</reference>
<dbReference type="SMART" id="SM00422">
    <property type="entry name" value="HTH_MERR"/>
    <property type="match status" value="1"/>
</dbReference>
<keyword evidence="2" id="KW-0238">DNA-binding</keyword>
<feature type="coiled-coil region" evidence="4">
    <location>
        <begin position="86"/>
        <end position="113"/>
    </location>
</feature>
<dbReference type="AlphaFoldDB" id="A0A9D2T7E4"/>
<dbReference type="EMBL" id="DWWL01000046">
    <property type="protein sequence ID" value="HJC47835.1"/>
    <property type="molecule type" value="Genomic_DNA"/>
</dbReference>
<keyword evidence="4" id="KW-0175">Coiled coil</keyword>
<accession>A0A9D2T7E4</accession>
<dbReference type="GO" id="GO:0003700">
    <property type="term" value="F:DNA-binding transcription factor activity"/>
    <property type="evidence" value="ECO:0007669"/>
    <property type="project" value="InterPro"/>
</dbReference>
<evidence type="ECO:0000313" key="7">
    <source>
        <dbReference type="Proteomes" id="UP000823883"/>
    </source>
</evidence>
<dbReference type="PANTHER" id="PTHR30204">
    <property type="entry name" value="REDOX-CYCLING DRUG-SENSING TRANSCRIPTIONAL ACTIVATOR SOXR"/>
    <property type="match status" value="1"/>
</dbReference>
<dbReference type="InterPro" id="IPR009061">
    <property type="entry name" value="DNA-bd_dom_put_sf"/>
</dbReference>
<dbReference type="CDD" id="cd00592">
    <property type="entry name" value="HTH_MerR-like"/>
    <property type="match status" value="1"/>
</dbReference>
<reference evidence="6" key="2">
    <citation type="submission" date="2021-04" db="EMBL/GenBank/DDBJ databases">
        <authorList>
            <person name="Gilroy R."/>
        </authorList>
    </citation>
    <scope>NUCLEOTIDE SEQUENCE</scope>
    <source>
        <strain evidence="6">CHK183-5548</strain>
    </source>
</reference>
<comment type="caution">
    <text evidence="6">The sequence shown here is derived from an EMBL/GenBank/DDBJ whole genome shotgun (WGS) entry which is preliminary data.</text>
</comment>
<dbReference type="SUPFAM" id="SSF46955">
    <property type="entry name" value="Putative DNA-binding domain"/>
    <property type="match status" value="1"/>
</dbReference>
<dbReference type="PROSITE" id="PS50937">
    <property type="entry name" value="HTH_MERR_2"/>
    <property type="match status" value="1"/>
</dbReference>
<organism evidence="6 7">
    <name type="scientific">Candidatus Lachnoclostridium pullistercoris</name>
    <dbReference type="NCBI Taxonomy" id="2838632"/>
    <lineage>
        <taxon>Bacteria</taxon>
        <taxon>Bacillati</taxon>
        <taxon>Bacillota</taxon>
        <taxon>Clostridia</taxon>
        <taxon>Lachnospirales</taxon>
        <taxon>Lachnospiraceae</taxon>
    </lineage>
</organism>
<evidence type="ECO:0000256" key="1">
    <source>
        <dbReference type="ARBA" id="ARBA00023015"/>
    </source>
</evidence>
<evidence type="ECO:0000313" key="6">
    <source>
        <dbReference type="EMBL" id="HJC47835.1"/>
    </source>
</evidence>
<dbReference type="Pfam" id="PF13411">
    <property type="entry name" value="MerR_1"/>
    <property type="match status" value="1"/>
</dbReference>
<protein>
    <submittedName>
        <fullName evidence="6">MerR family transcriptional regulator</fullName>
    </submittedName>
</protein>
<evidence type="ECO:0000259" key="5">
    <source>
        <dbReference type="PROSITE" id="PS50937"/>
    </source>
</evidence>
<dbReference type="Gene3D" id="1.10.1660.10">
    <property type="match status" value="1"/>
</dbReference>
<evidence type="ECO:0000256" key="2">
    <source>
        <dbReference type="ARBA" id="ARBA00023125"/>
    </source>
</evidence>
<feature type="domain" description="HTH merR-type" evidence="5">
    <location>
        <begin position="11"/>
        <end position="79"/>
    </location>
</feature>
<dbReference type="PANTHER" id="PTHR30204:SF94">
    <property type="entry name" value="HEAVY METAL-DEPENDENT TRANSCRIPTIONAL REGULATOR HI_0293-RELATED"/>
    <property type="match status" value="1"/>
</dbReference>
<keyword evidence="1" id="KW-0805">Transcription regulation</keyword>